<keyword evidence="3 6" id="KW-0812">Transmembrane</keyword>
<feature type="transmembrane region" description="Helical" evidence="6">
    <location>
        <begin position="222"/>
        <end position="249"/>
    </location>
</feature>
<feature type="transmembrane region" description="Helical" evidence="6">
    <location>
        <begin position="362"/>
        <end position="384"/>
    </location>
</feature>
<feature type="transmembrane region" description="Helical" evidence="6">
    <location>
        <begin position="511"/>
        <end position="538"/>
    </location>
</feature>
<dbReference type="NCBIfam" id="TIGR00728">
    <property type="entry name" value="OPT_sfam"/>
    <property type="match status" value="1"/>
</dbReference>
<proteinExistence type="predicted"/>
<dbReference type="OrthoDB" id="9809340at2"/>
<feature type="transmembrane region" description="Helical" evidence="6">
    <location>
        <begin position="338"/>
        <end position="356"/>
    </location>
</feature>
<dbReference type="InterPro" id="IPR004814">
    <property type="entry name" value="Oligopep_transpt"/>
</dbReference>
<dbReference type="InterPro" id="IPR004813">
    <property type="entry name" value="OPT"/>
</dbReference>
<dbReference type="InterPro" id="IPR045035">
    <property type="entry name" value="YSL-like"/>
</dbReference>
<keyword evidence="5 6" id="KW-0472">Membrane</keyword>
<dbReference type="NCBIfam" id="TIGR00733">
    <property type="entry name" value="OPT family oligopeptide transporter"/>
    <property type="match status" value="1"/>
</dbReference>
<evidence type="ECO:0000256" key="2">
    <source>
        <dbReference type="ARBA" id="ARBA00022448"/>
    </source>
</evidence>
<feature type="transmembrane region" description="Helical" evidence="6">
    <location>
        <begin position="416"/>
        <end position="435"/>
    </location>
</feature>
<gene>
    <name evidence="7" type="ordered locus">Toce_1908</name>
</gene>
<dbReference type="KEGG" id="toc:Toce_1908"/>
<feature type="transmembrane region" description="Helical" evidence="6">
    <location>
        <begin position="607"/>
        <end position="629"/>
    </location>
</feature>
<name>D9RZ83_THEOJ</name>
<evidence type="ECO:0000256" key="1">
    <source>
        <dbReference type="ARBA" id="ARBA00004141"/>
    </source>
</evidence>
<feature type="transmembrane region" description="Helical" evidence="6">
    <location>
        <begin position="283"/>
        <end position="304"/>
    </location>
</feature>
<dbReference type="Proteomes" id="UP000000272">
    <property type="component" value="Chromosome"/>
</dbReference>
<dbReference type="PANTHER" id="PTHR31645:SF0">
    <property type="entry name" value="OLIGOPEPTIDE TRANSPORTER YGL114W-RELATED"/>
    <property type="match status" value="1"/>
</dbReference>
<keyword evidence="2" id="KW-0813">Transport</keyword>
<protein>
    <submittedName>
        <fullName evidence="7">Oligopeptide transporter, OPT family</fullName>
    </submittedName>
</protein>
<organism evidence="7 8">
    <name type="scientific">Thermosediminibacter oceani (strain ATCC BAA-1034 / DSM 16646 / JW/IW-1228P)</name>
    <dbReference type="NCBI Taxonomy" id="555079"/>
    <lineage>
        <taxon>Bacteria</taxon>
        <taxon>Bacillati</taxon>
        <taxon>Bacillota</taxon>
        <taxon>Clostridia</taxon>
        <taxon>Thermosediminibacterales</taxon>
        <taxon>Thermosediminibacteraceae</taxon>
        <taxon>Thermosediminibacter</taxon>
    </lineage>
</organism>
<feature type="transmembrane region" description="Helical" evidence="6">
    <location>
        <begin position="33"/>
        <end position="55"/>
    </location>
</feature>
<sequence length="634" mass="66685">MEKKKGLSEQAYKLKPGEQYIPYIPADRTVPELTAFSIVLGIILAIVFGAANAYLGLRVGMTVSASIPAAVASMAILRGIMRRESILENNMVQTIASSGESLAAGVIFTIPALFLWNANPSILQISSLAIIGGFLGVLMMIPLRRFLIVQEHGKLPYPEGTACAEVLVAGEVGGVSARTVFTGLGVGAIYKLIADGFKIFPSEIEWPVPGYRTLIGADILPALLGVGFIIGPQIAAYMLAGAVLGWFGFIPLISHFGSYINQVIYPASAPIAELDAWGIWSFYLRYIGAGAVAFGGIVSLIKALPTIINAFRQSVGGFSLKDENEGKPRTDRDIPMKWVLVGTLILIILIAFSPFIPVGIPGAILIALFGFFFVTVSSRIVGIVGSSSNPVSGMTIATLLFTTIIFKALGMTGLEGMVAAISVGGIICLAAANAGDTSQDLKTGFLVGSTPWKQQIGEFIGVFASGLLIGFVLILLNQAYGFGSKELAAPQATLMKLVIEGVMNGNLPWSLVFTGFAAAAVVELFGIASLPFAVGLYLPIHLSVPIMVGGLVRGFLEKVTKSEEDLKKKVENGVLYASGLIAGEGIMGIIIAAFVAANVDIAFGNNVLGQVGGLVAFIILTLTLISVCFKKVEE</sequence>
<keyword evidence="4 6" id="KW-1133">Transmembrane helix</keyword>
<feature type="transmembrane region" description="Helical" evidence="6">
    <location>
        <begin position="456"/>
        <end position="476"/>
    </location>
</feature>
<dbReference type="GO" id="GO:0035673">
    <property type="term" value="F:oligopeptide transmembrane transporter activity"/>
    <property type="evidence" value="ECO:0007669"/>
    <property type="project" value="InterPro"/>
</dbReference>
<evidence type="ECO:0000256" key="6">
    <source>
        <dbReference type="SAM" id="Phobius"/>
    </source>
</evidence>
<keyword evidence="8" id="KW-1185">Reference proteome</keyword>
<feature type="transmembrane region" description="Helical" evidence="6">
    <location>
        <begin position="122"/>
        <end position="141"/>
    </location>
</feature>
<dbReference type="EMBL" id="CP002131">
    <property type="protein sequence ID" value="ADL08637.1"/>
    <property type="molecule type" value="Genomic_DNA"/>
</dbReference>
<evidence type="ECO:0000313" key="8">
    <source>
        <dbReference type="Proteomes" id="UP000000272"/>
    </source>
</evidence>
<dbReference type="AlphaFoldDB" id="D9RZ83"/>
<comment type="subcellular location">
    <subcellularLocation>
        <location evidence="1">Membrane</location>
        <topology evidence="1">Multi-pass membrane protein</topology>
    </subcellularLocation>
</comment>
<evidence type="ECO:0000256" key="5">
    <source>
        <dbReference type="ARBA" id="ARBA00023136"/>
    </source>
</evidence>
<reference evidence="7 8" key="1">
    <citation type="journal article" date="2010" name="Stand. Genomic Sci.">
        <title>Complete genome sequence of Thermosediminibacter oceani type strain (JW/IW-1228P).</title>
        <authorList>
            <person name="Pitluck S."/>
            <person name="Yasawong M."/>
            <person name="Munk C."/>
            <person name="Nolan M."/>
            <person name="Lapidus A."/>
            <person name="Lucas S."/>
            <person name="Glavina Del Rio T."/>
            <person name="Tice H."/>
            <person name="Cheng J.F."/>
            <person name="Bruce D."/>
            <person name="Detter C."/>
            <person name="Tapia R."/>
            <person name="Han C."/>
            <person name="Goodwin L."/>
            <person name="Liolios K."/>
            <person name="Ivanova N."/>
            <person name="Mavromatis K."/>
            <person name="Mikhailova N."/>
            <person name="Pati A."/>
            <person name="Chen A."/>
            <person name="Palaniappan K."/>
            <person name="Land M."/>
            <person name="Hauser L."/>
            <person name="Chang Y.J."/>
            <person name="Jeffries C.D."/>
            <person name="Rohde M."/>
            <person name="Spring S."/>
            <person name="Sikorski J."/>
            <person name="Goker M."/>
            <person name="Woyke T."/>
            <person name="Bristow J."/>
            <person name="Eisen J.A."/>
            <person name="Markowitz V."/>
            <person name="Hugenholtz P."/>
            <person name="Kyrpides N.C."/>
            <person name="Klenk H.P."/>
        </authorList>
    </citation>
    <scope>NUCLEOTIDE SEQUENCE [LARGE SCALE GENOMIC DNA]</scope>
    <source>
        <strain evidence="8">ATCC BAA-1034 / DSM 16646 / JW/IW-1228P</strain>
    </source>
</reference>
<feature type="transmembrane region" description="Helical" evidence="6">
    <location>
        <begin position="574"/>
        <end position="595"/>
    </location>
</feature>
<feature type="transmembrane region" description="Helical" evidence="6">
    <location>
        <begin position="92"/>
        <end position="116"/>
    </location>
</feature>
<accession>D9RZ83</accession>
<dbReference type="RefSeq" id="WP_013276658.1">
    <property type="nucleotide sequence ID" value="NC_014377.1"/>
</dbReference>
<evidence type="ECO:0000256" key="4">
    <source>
        <dbReference type="ARBA" id="ARBA00022989"/>
    </source>
</evidence>
<dbReference type="Pfam" id="PF03169">
    <property type="entry name" value="OPT"/>
    <property type="match status" value="1"/>
</dbReference>
<dbReference type="PANTHER" id="PTHR31645">
    <property type="entry name" value="OLIGOPEPTIDE TRANSPORTER YGL114W-RELATED"/>
    <property type="match status" value="1"/>
</dbReference>
<dbReference type="GO" id="GO:0016020">
    <property type="term" value="C:membrane"/>
    <property type="evidence" value="ECO:0007669"/>
    <property type="project" value="UniProtKB-SubCell"/>
</dbReference>
<dbReference type="eggNOG" id="COG1297">
    <property type="taxonomic scope" value="Bacteria"/>
</dbReference>
<evidence type="ECO:0000256" key="3">
    <source>
        <dbReference type="ARBA" id="ARBA00022692"/>
    </source>
</evidence>
<feature type="transmembrane region" description="Helical" evidence="6">
    <location>
        <begin position="61"/>
        <end position="80"/>
    </location>
</feature>
<dbReference type="HOGENOM" id="CLU_018238_0_0_9"/>
<dbReference type="STRING" id="555079.Toce_1908"/>
<evidence type="ECO:0000313" key="7">
    <source>
        <dbReference type="EMBL" id="ADL08637.1"/>
    </source>
</evidence>